<keyword evidence="5" id="KW-1003">Cell membrane</keyword>
<sequence>MIAAMTVGLAAAAEVGPAPDGSVTALLAGDPWWLMLFKSVAIFVVLLLLTLFAIWFERRVVGRMQHRPGPNWNGPFGLLQSLADALKLHFKEGIIPKNADKFVYIAAPVMCAIPAFLVFSIIPMGGQVSMFGHQTALQLVDLPVGVLAALAFASIGVYGLVLGGWASGSTYPLLGGLRSAAQVVSYEIAMGLSFVAVFIYSGTLSMAGIVEQQAGGWYIWLLPVSFIIYCIAMVGETNRAPFDLPEAEGELVGGYNTEYTSMRFGLFFLAEYINMINVSAIATTLFLGGWRAPWPISIWSGANTGWWSLLWFLVKVLIFLFVFVWLRGSLPRVRYDQLMHLGWKVLVPVSLGWIMLVATARVLNNSTDLTTREVMLWMGIPLAIVLIVVAVWPARKTDDDLTDDEIDARLEAEGKIQPVGHGIERGAAVAPALGRYPIPPLDLVVPRPPGGGRRAVPVSSDGDAIAPTQSHDTAHDTAGGS</sequence>
<feature type="transmembrane region" description="Helical" evidence="5">
    <location>
        <begin position="374"/>
        <end position="392"/>
    </location>
</feature>
<dbReference type="PROSITE" id="PS00668">
    <property type="entry name" value="COMPLEX1_ND1_2"/>
    <property type="match status" value="1"/>
</dbReference>
<dbReference type="GO" id="GO:0009060">
    <property type="term" value="P:aerobic respiration"/>
    <property type="evidence" value="ECO:0007669"/>
    <property type="project" value="TreeGrafter"/>
</dbReference>
<protein>
    <recommendedName>
        <fullName evidence="5">NADH-quinone oxidoreductase subunit H</fullName>
        <ecNumber evidence="5">7.1.1.-</ecNumber>
    </recommendedName>
    <alternativeName>
        <fullName evidence="5">NADH dehydrogenase I subunit H</fullName>
    </alternativeName>
    <alternativeName>
        <fullName evidence="5">NDH-1 subunit H</fullName>
    </alternativeName>
</protein>
<dbReference type="GO" id="GO:0048038">
    <property type="term" value="F:quinone binding"/>
    <property type="evidence" value="ECO:0007669"/>
    <property type="project" value="UniProtKB-KW"/>
</dbReference>
<dbReference type="RefSeq" id="WP_353650450.1">
    <property type="nucleotide sequence ID" value="NZ_CP159218.1"/>
</dbReference>
<dbReference type="PANTHER" id="PTHR11432:SF3">
    <property type="entry name" value="NADH-UBIQUINONE OXIDOREDUCTASE CHAIN 1"/>
    <property type="match status" value="1"/>
</dbReference>
<keyword evidence="5 6" id="KW-0520">NAD</keyword>
<comment type="subcellular location">
    <subcellularLocation>
        <location evidence="5 6">Cell membrane</location>
        <topology evidence="5 6">Multi-pass membrane protein</topology>
    </subcellularLocation>
    <subcellularLocation>
        <location evidence="1">Membrane</location>
        <topology evidence="1">Multi-pass membrane protein</topology>
    </subcellularLocation>
</comment>
<feature type="transmembrane region" description="Helical" evidence="5">
    <location>
        <begin position="142"/>
        <end position="167"/>
    </location>
</feature>
<feature type="region of interest" description="Disordered" evidence="7">
    <location>
        <begin position="446"/>
        <end position="481"/>
    </location>
</feature>
<evidence type="ECO:0000256" key="5">
    <source>
        <dbReference type="HAMAP-Rule" id="MF_01350"/>
    </source>
</evidence>
<evidence type="ECO:0000256" key="2">
    <source>
        <dbReference type="ARBA" id="ARBA00022692"/>
    </source>
</evidence>
<feature type="transmembrane region" description="Helical" evidence="5">
    <location>
        <begin position="216"/>
        <end position="235"/>
    </location>
</feature>
<feature type="transmembrane region" description="Helical" evidence="5">
    <location>
        <begin position="338"/>
        <end position="362"/>
    </location>
</feature>
<dbReference type="AlphaFoldDB" id="A0AAU8DTQ2"/>
<feature type="transmembrane region" description="Helical" evidence="5">
    <location>
        <begin position="33"/>
        <end position="56"/>
    </location>
</feature>
<comment type="function">
    <text evidence="5">NDH-1 shuttles electrons from NADH, via FMN and iron-sulfur (Fe-S) centers, to quinones in the respiratory chain. The immediate electron acceptor for the enzyme in this species is believed to be ubiquinone. Couples the redox reaction to proton translocation (for every two electrons transferred, four hydrogen ions are translocated across the cytoplasmic membrane), and thus conserves the redox energy in a proton gradient. This subunit may bind ubiquinone.</text>
</comment>
<keyword evidence="4 5" id="KW-0472">Membrane</keyword>
<evidence type="ECO:0000256" key="1">
    <source>
        <dbReference type="ARBA" id="ARBA00004141"/>
    </source>
</evidence>
<name>A0AAU8DTQ2_9ACTN</name>
<comment type="similarity">
    <text evidence="5 6">Belongs to the complex I subunit 1 family.</text>
</comment>
<dbReference type="GO" id="GO:0016655">
    <property type="term" value="F:oxidoreductase activity, acting on NAD(P)H, quinone or similar compound as acceptor"/>
    <property type="evidence" value="ECO:0007669"/>
    <property type="project" value="UniProtKB-UniRule"/>
</dbReference>
<keyword evidence="8" id="KW-0560">Oxidoreductase</keyword>
<dbReference type="EC" id="7.1.1.-" evidence="5"/>
<dbReference type="InterPro" id="IPR001694">
    <property type="entry name" value="NADH_UbQ_OxRdtase_su1/FPO"/>
</dbReference>
<gene>
    <name evidence="5 8" type="primary">nuoH</name>
    <name evidence="8" type="ORF">ABLG96_05855</name>
</gene>
<keyword evidence="2 5" id="KW-0812">Transmembrane</keyword>
<dbReference type="GO" id="GO:0003954">
    <property type="term" value="F:NADH dehydrogenase activity"/>
    <property type="evidence" value="ECO:0007669"/>
    <property type="project" value="TreeGrafter"/>
</dbReference>
<feature type="transmembrane region" description="Helical" evidence="5">
    <location>
        <begin position="264"/>
        <end position="286"/>
    </location>
</feature>
<evidence type="ECO:0000256" key="3">
    <source>
        <dbReference type="ARBA" id="ARBA00022989"/>
    </source>
</evidence>
<dbReference type="InterPro" id="IPR018086">
    <property type="entry name" value="NADH_UbQ_OxRdtase_su1_CS"/>
</dbReference>
<dbReference type="GO" id="GO:0005886">
    <property type="term" value="C:plasma membrane"/>
    <property type="evidence" value="ECO:0007669"/>
    <property type="project" value="UniProtKB-SubCell"/>
</dbReference>
<dbReference type="NCBIfam" id="NF004743">
    <property type="entry name" value="PRK06076.1-4"/>
    <property type="match status" value="1"/>
</dbReference>
<keyword evidence="5" id="KW-0830">Ubiquinone</keyword>
<dbReference type="EMBL" id="CP159218">
    <property type="protein sequence ID" value="XCG64838.1"/>
    <property type="molecule type" value="Genomic_DNA"/>
</dbReference>
<accession>A0AAU8DTQ2</accession>
<feature type="transmembrane region" description="Helical" evidence="5">
    <location>
        <begin position="102"/>
        <end position="122"/>
    </location>
</feature>
<keyword evidence="5" id="KW-0874">Quinone</keyword>
<comment type="catalytic activity">
    <reaction evidence="5">
        <text>a quinone + NADH + 5 H(+)(in) = a quinol + NAD(+) + 4 H(+)(out)</text>
        <dbReference type="Rhea" id="RHEA:57888"/>
        <dbReference type="ChEBI" id="CHEBI:15378"/>
        <dbReference type="ChEBI" id="CHEBI:24646"/>
        <dbReference type="ChEBI" id="CHEBI:57540"/>
        <dbReference type="ChEBI" id="CHEBI:57945"/>
        <dbReference type="ChEBI" id="CHEBI:132124"/>
    </reaction>
</comment>
<dbReference type="NCBIfam" id="NF004741">
    <property type="entry name" value="PRK06076.1-2"/>
    <property type="match status" value="1"/>
</dbReference>
<feature type="transmembrane region" description="Helical" evidence="5">
    <location>
        <begin position="188"/>
        <end position="210"/>
    </location>
</feature>
<dbReference type="Pfam" id="PF00146">
    <property type="entry name" value="NADHdh"/>
    <property type="match status" value="1"/>
</dbReference>
<keyword evidence="5" id="KW-1278">Translocase</keyword>
<evidence type="ECO:0000313" key="8">
    <source>
        <dbReference type="EMBL" id="XCG64838.1"/>
    </source>
</evidence>
<feature type="transmembrane region" description="Helical" evidence="5">
    <location>
        <begin position="306"/>
        <end position="326"/>
    </location>
</feature>
<reference evidence="8" key="1">
    <citation type="submission" date="2024-05" db="EMBL/GenBank/DDBJ databases">
        <authorList>
            <person name="Cai S.Y."/>
            <person name="Jin L.M."/>
            <person name="Li H.R."/>
        </authorList>
    </citation>
    <scope>NUCLEOTIDE SEQUENCE</scope>
    <source>
        <strain evidence="8">A5-74</strain>
    </source>
</reference>
<comment type="subunit">
    <text evidence="5">NDH-1 is composed of 14 different subunits. Subunits NuoA, H, J, K, L, M, N constitute the membrane sector of the complex.</text>
</comment>
<organism evidence="8">
    <name type="scientific">Nakamurella sp. A5-74</name>
    <dbReference type="NCBI Taxonomy" id="3158264"/>
    <lineage>
        <taxon>Bacteria</taxon>
        <taxon>Bacillati</taxon>
        <taxon>Actinomycetota</taxon>
        <taxon>Actinomycetes</taxon>
        <taxon>Nakamurellales</taxon>
        <taxon>Nakamurellaceae</taxon>
        <taxon>Nakamurella</taxon>
    </lineage>
</organism>
<evidence type="ECO:0000256" key="4">
    <source>
        <dbReference type="ARBA" id="ARBA00023136"/>
    </source>
</evidence>
<dbReference type="PANTHER" id="PTHR11432">
    <property type="entry name" value="NADH DEHYDROGENASE SUBUNIT 1"/>
    <property type="match status" value="1"/>
</dbReference>
<dbReference type="HAMAP" id="MF_01350">
    <property type="entry name" value="NDH1_NuoH"/>
    <property type="match status" value="1"/>
</dbReference>
<evidence type="ECO:0000256" key="6">
    <source>
        <dbReference type="RuleBase" id="RU000471"/>
    </source>
</evidence>
<evidence type="ECO:0000256" key="7">
    <source>
        <dbReference type="SAM" id="MobiDB-lite"/>
    </source>
</evidence>
<proteinExistence type="inferred from homology"/>
<keyword evidence="3 5" id="KW-1133">Transmembrane helix</keyword>